<dbReference type="EMBL" id="JAAMPI010000158">
    <property type="protein sequence ID" value="KAF4634806.1"/>
    <property type="molecule type" value="Genomic_DNA"/>
</dbReference>
<feature type="compositionally biased region" description="Basic and acidic residues" evidence="1">
    <location>
        <begin position="239"/>
        <end position="248"/>
    </location>
</feature>
<comment type="caution">
    <text evidence="2">The sequence shown here is derived from an EMBL/GenBank/DDBJ whole genome shotgun (WGS) entry which is preliminary data.</text>
</comment>
<feature type="region of interest" description="Disordered" evidence="1">
    <location>
        <begin position="119"/>
        <end position="149"/>
    </location>
</feature>
<keyword evidence="3" id="KW-1185">Reference proteome</keyword>
<feature type="region of interest" description="Disordered" evidence="1">
    <location>
        <begin position="161"/>
        <end position="272"/>
    </location>
</feature>
<accession>A0A8H4RTI3</accession>
<feature type="compositionally biased region" description="Basic residues" evidence="1">
    <location>
        <begin position="263"/>
        <end position="272"/>
    </location>
</feature>
<sequence length="272" mass="30965">MPRMPKPLSLEEQKAWYNQELADLQEFEAPRTHDEPLRLLPPQYLAEMIRSTFKDYNQRAEEFALGCIENYNPDLAISFMKAHRNIMEEFTFTPKGYYSNMAAIISDYVLATLTKRRELDNLPSTPPEPADATMMIRSPPSPRTISKAAKPRAVLSWIHNIDTRTPSPCPPLSPEITDHSSSTNPSQRPRYPRKAKTKSPDYKPQTAQKKTGGSGGVRKNTATKTRKPMTRRANTQSNGRKEVKRGISADDDDDNFKTFLQNSKKRRTLKAP</sequence>
<dbReference type="OrthoDB" id="3557543at2759"/>
<reference evidence="2 3" key="1">
    <citation type="submission" date="2020-03" db="EMBL/GenBank/DDBJ databases">
        <title>Draft Genome Sequence of Cudoniella acicularis.</title>
        <authorList>
            <person name="Buettner E."/>
            <person name="Kellner H."/>
        </authorList>
    </citation>
    <scope>NUCLEOTIDE SEQUENCE [LARGE SCALE GENOMIC DNA]</scope>
    <source>
        <strain evidence="2 3">DSM 108380</strain>
    </source>
</reference>
<organism evidence="2 3">
    <name type="scientific">Cudoniella acicularis</name>
    <dbReference type="NCBI Taxonomy" id="354080"/>
    <lineage>
        <taxon>Eukaryota</taxon>
        <taxon>Fungi</taxon>
        <taxon>Dikarya</taxon>
        <taxon>Ascomycota</taxon>
        <taxon>Pezizomycotina</taxon>
        <taxon>Leotiomycetes</taxon>
        <taxon>Helotiales</taxon>
        <taxon>Tricladiaceae</taxon>
        <taxon>Cudoniella</taxon>
    </lineage>
</organism>
<gene>
    <name evidence="2" type="ORF">G7Y89_g3297</name>
</gene>
<name>A0A8H4RTI3_9HELO</name>
<dbReference type="Proteomes" id="UP000566819">
    <property type="component" value="Unassembled WGS sequence"/>
</dbReference>
<proteinExistence type="predicted"/>
<evidence type="ECO:0000256" key="1">
    <source>
        <dbReference type="SAM" id="MobiDB-lite"/>
    </source>
</evidence>
<evidence type="ECO:0000313" key="2">
    <source>
        <dbReference type="EMBL" id="KAF4634806.1"/>
    </source>
</evidence>
<protein>
    <submittedName>
        <fullName evidence="2">Uncharacterized protein</fullName>
    </submittedName>
</protein>
<dbReference type="AlphaFoldDB" id="A0A8H4RTI3"/>
<evidence type="ECO:0000313" key="3">
    <source>
        <dbReference type="Proteomes" id="UP000566819"/>
    </source>
</evidence>